<dbReference type="SUPFAM" id="SSF51735">
    <property type="entry name" value="NAD(P)-binding Rossmann-fold domains"/>
    <property type="match status" value="1"/>
</dbReference>
<reference evidence="2 3" key="1">
    <citation type="submission" date="2019-05" db="EMBL/GenBank/DDBJ databases">
        <authorList>
            <consortium name="Science for Life Laboratories"/>
        </authorList>
    </citation>
    <scope>NUCLEOTIDE SEQUENCE [LARGE SCALE GENOMIC DNA]</scope>
    <source>
        <strain evidence="2">Soil9</strain>
    </source>
</reference>
<sequence>MKRLLVTGATGFIGEPVVRLARDHFEVHATARAARGVHAGVSFHPCDLLNADKAARLIETVRPTHLLHLAWVATPGVYWTSPENHRWAEASKHLLLAFARYGGERAVVAGSCAEYDWGASGVCHEHDTPTRPRTTYGRSKLEFGKWAEALGSARGINVARGRLFFLYGPGEHPARLVPSVARALLAGTPAACSTGTQERDFLHVEDAANALVALVRSELTGPVNIGSGSAVAVRDVIGHVARACGRPDLVQLGARETPAGEPPLLVADAGRLRDELGWHPHIELARGLRETVDWWRTTGSEGVRKCG</sequence>
<dbReference type="AlphaFoldDB" id="A0A6P2CWE6"/>
<name>A0A6P2CWE6_9BACT</name>
<dbReference type="Pfam" id="PF01370">
    <property type="entry name" value="Epimerase"/>
    <property type="match status" value="1"/>
</dbReference>
<dbReference type="InterPro" id="IPR036291">
    <property type="entry name" value="NAD(P)-bd_dom_sf"/>
</dbReference>
<dbReference type="PANTHER" id="PTHR43245:SF13">
    <property type="entry name" value="UDP-D-APIOSE_UDP-D-XYLOSE SYNTHASE 2"/>
    <property type="match status" value="1"/>
</dbReference>
<dbReference type="Gene3D" id="3.40.50.720">
    <property type="entry name" value="NAD(P)-binding Rossmann-like Domain"/>
    <property type="match status" value="1"/>
</dbReference>
<dbReference type="InterPro" id="IPR050177">
    <property type="entry name" value="Lipid_A_modif_metabolic_enz"/>
</dbReference>
<dbReference type="KEGG" id="gms:SOIL9_49980"/>
<keyword evidence="3" id="KW-1185">Reference proteome</keyword>
<accession>A0A6P2CWE6</accession>
<dbReference type="Proteomes" id="UP000464178">
    <property type="component" value="Chromosome"/>
</dbReference>
<feature type="domain" description="NAD-dependent epimerase/dehydratase" evidence="1">
    <location>
        <begin position="5"/>
        <end position="226"/>
    </location>
</feature>
<organism evidence="2 3">
    <name type="scientific">Gemmata massiliana</name>
    <dbReference type="NCBI Taxonomy" id="1210884"/>
    <lineage>
        <taxon>Bacteria</taxon>
        <taxon>Pseudomonadati</taxon>
        <taxon>Planctomycetota</taxon>
        <taxon>Planctomycetia</taxon>
        <taxon>Gemmatales</taxon>
        <taxon>Gemmataceae</taxon>
        <taxon>Gemmata</taxon>
    </lineage>
</organism>
<evidence type="ECO:0000259" key="1">
    <source>
        <dbReference type="Pfam" id="PF01370"/>
    </source>
</evidence>
<dbReference type="EMBL" id="LR593886">
    <property type="protein sequence ID" value="VTR92716.1"/>
    <property type="molecule type" value="Genomic_DNA"/>
</dbReference>
<proteinExistence type="predicted"/>
<evidence type="ECO:0000313" key="3">
    <source>
        <dbReference type="Proteomes" id="UP000464178"/>
    </source>
</evidence>
<evidence type="ECO:0000313" key="2">
    <source>
        <dbReference type="EMBL" id="VTR92716.1"/>
    </source>
</evidence>
<dbReference type="RefSeq" id="WP_162667539.1">
    <property type="nucleotide sequence ID" value="NZ_LR593886.1"/>
</dbReference>
<protein>
    <recommendedName>
        <fullName evidence="1">NAD-dependent epimerase/dehydratase domain-containing protein</fullName>
    </recommendedName>
</protein>
<dbReference type="InterPro" id="IPR001509">
    <property type="entry name" value="Epimerase_deHydtase"/>
</dbReference>
<gene>
    <name evidence="2" type="ORF">SOIL9_49980</name>
</gene>
<dbReference type="PANTHER" id="PTHR43245">
    <property type="entry name" value="BIFUNCTIONAL POLYMYXIN RESISTANCE PROTEIN ARNA"/>
    <property type="match status" value="1"/>
</dbReference>